<organism evidence="1 2">
    <name type="scientific">Myripristis murdjan</name>
    <name type="common">pinecone soldierfish</name>
    <dbReference type="NCBI Taxonomy" id="586833"/>
    <lineage>
        <taxon>Eukaryota</taxon>
        <taxon>Metazoa</taxon>
        <taxon>Chordata</taxon>
        <taxon>Craniata</taxon>
        <taxon>Vertebrata</taxon>
        <taxon>Euteleostomi</taxon>
        <taxon>Actinopterygii</taxon>
        <taxon>Neopterygii</taxon>
        <taxon>Teleostei</taxon>
        <taxon>Neoteleostei</taxon>
        <taxon>Acanthomorphata</taxon>
        <taxon>Holocentriformes</taxon>
        <taxon>Holocentridae</taxon>
        <taxon>Myripristis</taxon>
    </lineage>
</organism>
<sequence>KAPIRRGYLSIWCVISATHHSNRTVTEPCTTVTSVFHSHCPATVYVVYQQIDLGKCSHLPEDTINNHMWSSENH</sequence>
<dbReference type="InParanoid" id="A0A667YTB8"/>
<name>A0A667YTB8_9TELE</name>
<reference evidence="1" key="1">
    <citation type="submission" date="2019-06" db="EMBL/GenBank/DDBJ databases">
        <authorList>
            <consortium name="Wellcome Sanger Institute Data Sharing"/>
        </authorList>
    </citation>
    <scope>NUCLEOTIDE SEQUENCE [LARGE SCALE GENOMIC DNA]</scope>
</reference>
<proteinExistence type="predicted"/>
<dbReference type="Ensembl" id="ENSMMDT00005027621.1">
    <property type="protein sequence ID" value="ENSMMDP00005027049.1"/>
    <property type="gene ID" value="ENSMMDG00005012909.1"/>
</dbReference>
<reference evidence="1" key="2">
    <citation type="submission" date="2025-08" db="UniProtKB">
        <authorList>
            <consortium name="Ensembl"/>
        </authorList>
    </citation>
    <scope>IDENTIFICATION</scope>
</reference>
<evidence type="ECO:0000313" key="1">
    <source>
        <dbReference type="Ensembl" id="ENSMMDP00005027049.1"/>
    </source>
</evidence>
<accession>A0A667YTB8</accession>
<keyword evidence="2" id="KW-1185">Reference proteome</keyword>
<dbReference type="Proteomes" id="UP000472263">
    <property type="component" value="Chromosome 14"/>
</dbReference>
<evidence type="ECO:0000313" key="2">
    <source>
        <dbReference type="Proteomes" id="UP000472263"/>
    </source>
</evidence>
<reference evidence="1" key="3">
    <citation type="submission" date="2025-09" db="UniProtKB">
        <authorList>
            <consortium name="Ensembl"/>
        </authorList>
    </citation>
    <scope>IDENTIFICATION</scope>
</reference>
<dbReference type="AlphaFoldDB" id="A0A667YTB8"/>
<protein>
    <submittedName>
        <fullName evidence="1">Uncharacterized protein</fullName>
    </submittedName>
</protein>